<dbReference type="InterPro" id="IPR029044">
    <property type="entry name" value="Nucleotide-diphossugar_trans"/>
</dbReference>
<proteinExistence type="predicted"/>
<feature type="domain" description="Glycosyltransferase 2-like" evidence="1">
    <location>
        <begin position="1"/>
        <end position="108"/>
    </location>
</feature>
<dbReference type="GO" id="GO:0016758">
    <property type="term" value="F:hexosyltransferase activity"/>
    <property type="evidence" value="ECO:0007669"/>
    <property type="project" value="UniProtKB-ARBA"/>
</dbReference>
<dbReference type="EMBL" id="QRGR01000012">
    <property type="protein sequence ID" value="RDV14871.1"/>
    <property type="molecule type" value="Genomic_DNA"/>
</dbReference>
<evidence type="ECO:0000313" key="3">
    <source>
        <dbReference type="Proteomes" id="UP000256708"/>
    </source>
</evidence>
<gene>
    <name evidence="2" type="ORF">DXT99_13000</name>
</gene>
<dbReference type="Pfam" id="PF00535">
    <property type="entry name" value="Glycos_transf_2"/>
    <property type="match status" value="1"/>
</dbReference>
<dbReference type="PANTHER" id="PTHR22916">
    <property type="entry name" value="GLYCOSYLTRANSFERASE"/>
    <property type="match status" value="1"/>
</dbReference>
<sequence length="298" mass="34727">MPVYNAGQFIAESISSVLSQTCNNWELLVVDDGSTDHTASIVSDFVKVDSRIRYIYQENGKQGKARNNGIRNSKGAFLAFLDADDLWHPSKLEKQLECLEEYNVDLVFSDGWIFTEQERCKTSFGTITGLLEGADGLSLFLEKNRIPILTVLLKRESIVSVGGFTEVRNIQNAEDYHLWLKLILEGYKFYGMKEKLAYYRIHPTQNTLNDKRSTLQAIYAIQSLKIDSIIFRDLKNYHIRNWYRRLLFKYPVYVTDNFSVVLKMYREGTNRYLIYYFLKLMHSLFGTRVTRKVLTKII</sequence>
<organism evidence="2 3">
    <name type="scientific">Pontibacter diazotrophicus</name>
    <dbReference type="NCBI Taxonomy" id="1400979"/>
    <lineage>
        <taxon>Bacteria</taxon>
        <taxon>Pseudomonadati</taxon>
        <taxon>Bacteroidota</taxon>
        <taxon>Cytophagia</taxon>
        <taxon>Cytophagales</taxon>
        <taxon>Hymenobacteraceae</taxon>
        <taxon>Pontibacter</taxon>
    </lineage>
</organism>
<dbReference type="Gene3D" id="3.90.550.10">
    <property type="entry name" value="Spore Coat Polysaccharide Biosynthesis Protein SpsA, Chain A"/>
    <property type="match status" value="1"/>
</dbReference>
<dbReference type="SUPFAM" id="SSF53448">
    <property type="entry name" value="Nucleotide-diphospho-sugar transferases"/>
    <property type="match status" value="1"/>
</dbReference>
<name>A0A3D8LBR5_9BACT</name>
<keyword evidence="3" id="KW-1185">Reference proteome</keyword>
<comment type="caution">
    <text evidence="2">The sequence shown here is derived from an EMBL/GenBank/DDBJ whole genome shotgun (WGS) entry which is preliminary data.</text>
</comment>
<dbReference type="PANTHER" id="PTHR22916:SF3">
    <property type="entry name" value="UDP-GLCNAC:BETAGAL BETA-1,3-N-ACETYLGLUCOSAMINYLTRANSFERASE-LIKE PROTEIN 1"/>
    <property type="match status" value="1"/>
</dbReference>
<dbReference type="AlphaFoldDB" id="A0A3D8LBR5"/>
<evidence type="ECO:0000259" key="1">
    <source>
        <dbReference type="Pfam" id="PF00535"/>
    </source>
</evidence>
<dbReference type="CDD" id="cd00761">
    <property type="entry name" value="Glyco_tranf_GTA_type"/>
    <property type="match status" value="1"/>
</dbReference>
<dbReference type="InterPro" id="IPR001173">
    <property type="entry name" value="Glyco_trans_2-like"/>
</dbReference>
<reference evidence="3" key="1">
    <citation type="submission" date="2018-08" db="EMBL/GenBank/DDBJ databases">
        <authorList>
            <person name="Liu Z.-W."/>
            <person name="Du Z.-J."/>
        </authorList>
    </citation>
    <scope>NUCLEOTIDE SEQUENCE [LARGE SCALE GENOMIC DNA]</scope>
    <source>
        <strain evidence="3">H4X</strain>
    </source>
</reference>
<keyword evidence="2" id="KW-0808">Transferase</keyword>
<accession>A0A3D8LBR5</accession>
<dbReference type="Proteomes" id="UP000256708">
    <property type="component" value="Unassembled WGS sequence"/>
</dbReference>
<protein>
    <submittedName>
        <fullName evidence="2">Glycosyltransferase</fullName>
    </submittedName>
</protein>
<evidence type="ECO:0000313" key="2">
    <source>
        <dbReference type="EMBL" id="RDV14871.1"/>
    </source>
</evidence>